<dbReference type="InterPro" id="IPR027417">
    <property type="entry name" value="P-loop_NTPase"/>
</dbReference>
<dbReference type="Pfam" id="PF02224">
    <property type="entry name" value="Cytidylate_kin"/>
    <property type="match status" value="1"/>
</dbReference>
<feature type="binding site" evidence="8">
    <location>
        <begin position="9"/>
        <end position="17"/>
    </location>
    <ligand>
        <name>ATP</name>
        <dbReference type="ChEBI" id="CHEBI:30616"/>
    </ligand>
</feature>
<dbReference type="AlphaFoldDB" id="A0A2V2FSM7"/>
<dbReference type="GeneID" id="94439273"/>
<evidence type="ECO:0000256" key="4">
    <source>
        <dbReference type="ARBA" id="ARBA00022777"/>
    </source>
</evidence>
<reference evidence="10" key="2">
    <citation type="submission" date="2022-03" db="EMBL/GenBank/DDBJ databases">
        <title>First case of bacteraemia caused by Dielma fastidiosa in a patient hospitalised with diverticulitis.</title>
        <authorList>
            <person name="Forman-Ankjaer B."/>
            <person name="Hvid-Jensen F."/>
            <person name="Kobel C.M."/>
            <person name="Greve T."/>
        </authorList>
    </citation>
    <scope>NUCLEOTIDE SEQUENCE</scope>
    <source>
        <strain evidence="10">AUH_DF_2021</strain>
    </source>
</reference>
<dbReference type="InterPro" id="IPR003136">
    <property type="entry name" value="Cytidylate_kin"/>
</dbReference>
<dbReference type="InterPro" id="IPR011994">
    <property type="entry name" value="Cytidylate_kinase_dom"/>
</dbReference>
<dbReference type="GO" id="GO:0006220">
    <property type="term" value="P:pyrimidine nucleotide metabolic process"/>
    <property type="evidence" value="ECO:0007669"/>
    <property type="project" value="UniProtKB-UniRule"/>
</dbReference>
<dbReference type="SUPFAM" id="SSF52540">
    <property type="entry name" value="P-loop containing nucleoside triphosphate hydrolases"/>
    <property type="match status" value="1"/>
</dbReference>
<keyword evidence="4 8" id="KW-0418">Kinase</keyword>
<dbReference type="GO" id="GO:0005829">
    <property type="term" value="C:cytosol"/>
    <property type="evidence" value="ECO:0007669"/>
    <property type="project" value="TreeGrafter"/>
</dbReference>
<dbReference type="EC" id="2.7.4.25" evidence="8"/>
<comment type="catalytic activity">
    <reaction evidence="7 8">
        <text>CMP + ATP = CDP + ADP</text>
        <dbReference type="Rhea" id="RHEA:11600"/>
        <dbReference type="ChEBI" id="CHEBI:30616"/>
        <dbReference type="ChEBI" id="CHEBI:58069"/>
        <dbReference type="ChEBI" id="CHEBI:60377"/>
        <dbReference type="ChEBI" id="CHEBI:456216"/>
        <dbReference type="EC" id="2.7.4.25"/>
    </reaction>
</comment>
<name>A0A2V2FSM7_9FIRM</name>
<evidence type="ECO:0000256" key="7">
    <source>
        <dbReference type="ARBA" id="ARBA00048478"/>
    </source>
</evidence>
<dbReference type="Gene3D" id="3.40.50.300">
    <property type="entry name" value="P-loop containing nucleotide triphosphate hydrolases"/>
    <property type="match status" value="1"/>
</dbReference>
<keyword evidence="8" id="KW-0963">Cytoplasm</keyword>
<keyword evidence="2 8" id="KW-0808">Transferase</keyword>
<evidence type="ECO:0000256" key="6">
    <source>
        <dbReference type="ARBA" id="ARBA00047615"/>
    </source>
</evidence>
<dbReference type="STRING" id="1034346.GCA_000313565_03350"/>
<dbReference type="GO" id="GO:0005524">
    <property type="term" value="F:ATP binding"/>
    <property type="evidence" value="ECO:0007669"/>
    <property type="project" value="UniProtKB-UniRule"/>
</dbReference>
<proteinExistence type="inferred from homology"/>
<dbReference type="CDD" id="cd02020">
    <property type="entry name" value="CMPK"/>
    <property type="match status" value="1"/>
</dbReference>
<dbReference type="GO" id="GO:0036431">
    <property type="term" value="F:dCMP kinase activity"/>
    <property type="evidence" value="ECO:0007669"/>
    <property type="project" value="InterPro"/>
</dbReference>
<comment type="similarity">
    <text evidence="1 8">Belongs to the cytidylate kinase family. Type 1 subfamily.</text>
</comment>
<evidence type="ECO:0000256" key="2">
    <source>
        <dbReference type="ARBA" id="ARBA00022679"/>
    </source>
</evidence>
<evidence type="ECO:0000313" key="13">
    <source>
        <dbReference type="Proteomes" id="UP001276902"/>
    </source>
</evidence>
<feature type="domain" description="Cytidylate kinase" evidence="9">
    <location>
        <begin position="5"/>
        <end position="212"/>
    </location>
</feature>
<dbReference type="EMBL" id="JALDAW010000011">
    <property type="protein sequence ID" value="MDY5167981.1"/>
    <property type="molecule type" value="Genomic_DNA"/>
</dbReference>
<dbReference type="HAMAP" id="MF_00238">
    <property type="entry name" value="Cytidyl_kinase_type1"/>
    <property type="match status" value="1"/>
</dbReference>
<evidence type="ECO:0000256" key="1">
    <source>
        <dbReference type="ARBA" id="ARBA00009427"/>
    </source>
</evidence>
<evidence type="ECO:0000313" key="11">
    <source>
        <dbReference type="EMBL" id="PXX76845.1"/>
    </source>
</evidence>
<evidence type="ECO:0000256" key="8">
    <source>
        <dbReference type="HAMAP-Rule" id="MF_00238"/>
    </source>
</evidence>
<dbReference type="PANTHER" id="PTHR21299:SF2">
    <property type="entry name" value="CYTIDYLATE KINASE"/>
    <property type="match status" value="1"/>
</dbReference>
<comment type="subcellular location">
    <subcellularLocation>
        <location evidence="8">Cytoplasm</location>
    </subcellularLocation>
</comment>
<reference evidence="11 12" key="1">
    <citation type="submission" date="2018-05" db="EMBL/GenBank/DDBJ databases">
        <title>Genomic Encyclopedia of Type Strains, Phase IV (KMG-IV): sequencing the most valuable type-strain genomes for metagenomic binning, comparative biology and taxonomic classification.</title>
        <authorList>
            <person name="Goeker M."/>
        </authorList>
    </citation>
    <scope>NUCLEOTIDE SEQUENCE [LARGE SCALE GENOMIC DNA]</scope>
    <source>
        <strain evidence="11 12">JC118</strain>
    </source>
</reference>
<dbReference type="NCBIfam" id="TIGR00017">
    <property type="entry name" value="cmk"/>
    <property type="match status" value="1"/>
</dbReference>
<dbReference type="Proteomes" id="UP000247612">
    <property type="component" value="Unassembled WGS sequence"/>
</dbReference>
<organism evidence="10 13">
    <name type="scientific">Dielma fastidiosa</name>
    <dbReference type="NCBI Taxonomy" id="1034346"/>
    <lineage>
        <taxon>Bacteria</taxon>
        <taxon>Bacillati</taxon>
        <taxon>Bacillota</taxon>
        <taxon>Erysipelotrichia</taxon>
        <taxon>Erysipelotrichales</taxon>
        <taxon>Erysipelotrichaceae</taxon>
        <taxon>Dielma</taxon>
    </lineage>
</organism>
<evidence type="ECO:0000256" key="3">
    <source>
        <dbReference type="ARBA" id="ARBA00022741"/>
    </source>
</evidence>
<evidence type="ECO:0000256" key="5">
    <source>
        <dbReference type="ARBA" id="ARBA00022840"/>
    </source>
</evidence>
<accession>A0A2V2FSM7</accession>
<evidence type="ECO:0000259" key="9">
    <source>
        <dbReference type="Pfam" id="PF02224"/>
    </source>
</evidence>
<keyword evidence="5 8" id="KW-0067">ATP-binding</keyword>
<protein>
    <recommendedName>
        <fullName evidence="8">Cytidylate kinase</fullName>
        <shortName evidence="8">CK</shortName>
        <ecNumber evidence="8">2.7.4.25</ecNumber>
    </recommendedName>
    <alternativeName>
        <fullName evidence="8">Cytidine monophosphate kinase</fullName>
        <shortName evidence="8">CMP kinase</shortName>
    </alternativeName>
</protein>
<gene>
    <name evidence="8 10" type="primary">cmk</name>
    <name evidence="11" type="ORF">DES51_11339</name>
    <name evidence="10" type="ORF">MQE39_07620</name>
</gene>
<comment type="catalytic activity">
    <reaction evidence="6 8">
        <text>dCMP + ATP = dCDP + ADP</text>
        <dbReference type="Rhea" id="RHEA:25094"/>
        <dbReference type="ChEBI" id="CHEBI:30616"/>
        <dbReference type="ChEBI" id="CHEBI:57566"/>
        <dbReference type="ChEBI" id="CHEBI:58593"/>
        <dbReference type="ChEBI" id="CHEBI:456216"/>
        <dbReference type="EC" id="2.7.4.25"/>
    </reaction>
</comment>
<evidence type="ECO:0000313" key="12">
    <source>
        <dbReference type="Proteomes" id="UP000247612"/>
    </source>
</evidence>
<dbReference type="Proteomes" id="UP001276902">
    <property type="component" value="Unassembled WGS sequence"/>
</dbReference>
<dbReference type="OrthoDB" id="9807434at2"/>
<keyword evidence="12" id="KW-1185">Reference proteome</keyword>
<keyword evidence="3 8" id="KW-0547">Nucleotide-binding</keyword>
<comment type="caution">
    <text evidence="10">The sequence shown here is derived from an EMBL/GenBank/DDBJ whole genome shotgun (WGS) entry which is preliminary data.</text>
</comment>
<evidence type="ECO:0000313" key="10">
    <source>
        <dbReference type="EMBL" id="MDY5167981.1"/>
    </source>
</evidence>
<dbReference type="GO" id="GO:0015949">
    <property type="term" value="P:nucleobase-containing small molecule interconversion"/>
    <property type="evidence" value="ECO:0007669"/>
    <property type="project" value="TreeGrafter"/>
</dbReference>
<dbReference type="PANTHER" id="PTHR21299">
    <property type="entry name" value="CYTIDYLATE KINASE/PANTOATE-BETA-ALANINE LIGASE"/>
    <property type="match status" value="1"/>
</dbReference>
<sequence>MKRNIAIDGPSAAGKSTIARLCAKELGYKHLDTGAMYRCVGYLSKLKGIAVDDELALADMMDQMKLDVDSAGHIYLNNQEVSSEIRTNEMSMRASDVSKLKMVRERLVTLQQQIASAGGYVLDGRDIGTVVLPDAMLKIFLVASVKARAQRRIKEYIEKNIPFDEQEVIRDIEVRDYQDTHRENSPLKKAADAIEIDTSDMSIEEVIDEIRGLLKTKSNEEG</sequence>
<dbReference type="EMBL" id="QJKH01000013">
    <property type="protein sequence ID" value="PXX76845.1"/>
    <property type="molecule type" value="Genomic_DNA"/>
</dbReference>
<dbReference type="RefSeq" id="WP_022939628.1">
    <property type="nucleotide sequence ID" value="NZ_BAABZA010000001.1"/>
</dbReference>